<organism evidence="3 4">
    <name type="scientific">Povalibacter uvarum</name>
    <dbReference type="NCBI Taxonomy" id="732238"/>
    <lineage>
        <taxon>Bacteria</taxon>
        <taxon>Pseudomonadati</taxon>
        <taxon>Pseudomonadota</taxon>
        <taxon>Gammaproteobacteria</taxon>
        <taxon>Steroidobacterales</taxon>
        <taxon>Steroidobacteraceae</taxon>
        <taxon>Povalibacter</taxon>
    </lineage>
</organism>
<evidence type="ECO:0000256" key="2">
    <source>
        <dbReference type="SAM" id="SignalP"/>
    </source>
</evidence>
<name>A0A841HFV4_9GAMM</name>
<dbReference type="RefSeq" id="WP_184329547.1">
    <property type="nucleotide sequence ID" value="NZ_JACHHZ010000001.1"/>
</dbReference>
<reference evidence="3 4" key="1">
    <citation type="submission" date="2020-08" db="EMBL/GenBank/DDBJ databases">
        <title>Genomic Encyclopedia of Type Strains, Phase IV (KMG-IV): sequencing the most valuable type-strain genomes for metagenomic binning, comparative biology and taxonomic classification.</title>
        <authorList>
            <person name="Goeker M."/>
        </authorList>
    </citation>
    <scope>NUCLEOTIDE SEQUENCE [LARGE SCALE GENOMIC DNA]</scope>
    <source>
        <strain evidence="3 4">DSM 26723</strain>
    </source>
</reference>
<dbReference type="Proteomes" id="UP000588068">
    <property type="component" value="Unassembled WGS sequence"/>
</dbReference>
<evidence type="ECO:0000256" key="1">
    <source>
        <dbReference type="SAM" id="MobiDB-lite"/>
    </source>
</evidence>
<evidence type="ECO:0000313" key="3">
    <source>
        <dbReference type="EMBL" id="MBB6091767.1"/>
    </source>
</evidence>
<keyword evidence="4" id="KW-1185">Reference proteome</keyword>
<comment type="caution">
    <text evidence="3">The sequence shown here is derived from an EMBL/GenBank/DDBJ whole genome shotgun (WGS) entry which is preliminary data.</text>
</comment>
<accession>A0A841HFV4</accession>
<gene>
    <name evidence="3" type="ORF">HNQ60_000613</name>
</gene>
<feature type="chain" id="PRO_5033060566" evidence="2">
    <location>
        <begin position="20"/>
        <end position="248"/>
    </location>
</feature>
<proteinExistence type="predicted"/>
<sequence length="248" mass="27499">MIRLLALALLFALPFAARAGSLAAVELYDRTANRFLSVHEHRGRLYVAGEPGHQYEIRVRNHSQQRVLAVTSVDGVNVISGQTAATSQQGYVLERWDCVSVEGWRKSMDEVATFYFTALPDSYAARTGRPDNVGVIGVALFRERIHRPSFNPPMEQGAEAPAARSQSGDAELSRQRDDANLGTGHGQRESSPAQYVDFRRESSTPDETISIYYDSYRNLVAQGVLPRKQRPVKDHVAVPFPASFVPDP</sequence>
<dbReference type="EMBL" id="JACHHZ010000001">
    <property type="protein sequence ID" value="MBB6091767.1"/>
    <property type="molecule type" value="Genomic_DNA"/>
</dbReference>
<evidence type="ECO:0000313" key="4">
    <source>
        <dbReference type="Proteomes" id="UP000588068"/>
    </source>
</evidence>
<protein>
    <submittedName>
        <fullName evidence="3">Uncharacterized protein</fullName>
    </submittedName>
</protein>
<feature type="signal peptide" evidence="2">
    <location>
        <begin position="1"/>
        <end position="19"/>
    </location>
</feature>
<keyword evidence="2" id="KW-0732">Signal</keyword>
<feature type="region of interest" description="Disordered" evidence="1">
    <location>
        <begin position="148"/>
        <end position="203"/>
    </location>
</feature>
<dbReference type="AlphaFoldDB" id="A0A841HFV4"/>